<sequence>MNLDPAPLAKQVLIALPALSDPNFARSVALICQHDADGAMGLVINRPSDFTLGEMLDQMELHTGDEVLRARAVLQGGPVHPERGFVVHEGPTQWDSTLEIGENLYLTTSRDILEAMAAGHGPANAIVALGCAGWGAGQLEYELGENSWLTAPADAELLFDTPLERRWQAAAGRIGVDLSLMTDYSGHA</sequence>
<dbReference type="PANTHER" id="PTHR30327">
    <property type="entry name" value="UNCHARACTERIZED PROTEIN YQGE"/>
    <property type="match status" value="1"/>
</dbReference>
<dbReference type="RefSeq" id="WP_129469539.1">
    <property type="nucleotide sequence ID" value="NZ_SAWZ01000001.1"/>
</dbReference>
<dbReference type="AlphaFoldDB" id="A0A4V1N1K8"/>
<accession>A0A4V1N1K8</accession>
<comment type="caution">
    <text evidence="3">The sequence shown here is derived from an EMBL/GenBank/DDBJ whole genome shotgun (WGS) entry which is preliminary data.</text>
</comment>
<evidence type="ECO:0000313" key="4">
    <source>
        <dbReference type="Proteomes" id="UP000289784"/>
    </source>
</evidence>
<protein>
    <recommendedName>
        <fullName evidence="2">UPF0301 protein EPA99_02175</fullName>
    </recommendedName>
</protein>
<dbReference type="SUPFAM" id="SSF143456">
    <property type="entry name" value="VC0467-like"/>
    <property type="match status" value="1"/>
</dbReference>
<name>A0A4V1N1K8_9GAMM</name>
<dbReference type="HAMAP" id="MF_00758">
    <property type="entry name" value="UPF0301"/>
    <property type="match status" value="1"/>
</dbReference>
<dbReference type="Pfam" id="PF02622">
    <property type="entry name" value="DUF179"/>
    <property type="match status" value="1"/>
</dbReference>
<organism evidence="3 4">
    <name type="scientific">Pseudoxanthomonas composti</name>
    <dbReference type="NCBI Taxonomy" id="2137479"/>
    <lineage>
        <taxon>Bacteria</taxon>
        <taxon>Pseudomonadati</taxon>
        <taxon>Pseudomonadota</taxon>
        <taxon>Gammaproteobacteria</taxon>
        <taxon>Lysobacterales</taxon>
        <taxon>Lysobacteraceae</taxon>
        <taxon>Pseudoxanthomonas</taxon>
    </lineage>
</organism>
<dbReference type="GO" id="GO:0005829">
    <property type="term" value="C:cytosol"/>
    <property type="evidence" value="ECO:0007669"/>
    <property type="project" value="TreeGrafter"/>
</dbReference>
<dbReference type="EMBL" id="SAWZ01000001">
    <property type="protein sequence ID" value="RXR08648.1"/>
    <property type="molecule type" value="Genomic_DNA"/>
</dbReference>
<dbReference type="Gene3D" id="3.40.1740.10">
    <property type="entry name" value="VC0467-like"/>
    <property type="match status" value="1"/>
</dbReference>
<gene>
    <name evidence="3" type="ORF">EPA99_02175</name>
</gene>
<dbReference type="Proteomes" id="UP000289784">
    <property type="component" value="Unassembled WGS sequence"/>
</dbReference>
<evidence type="ECO:0000313" key="3">
    <source>
        <dbReference type="EMBL" id="RXR08648.1"/>
    </source>
</evidence>
<reference evidence="3 4" key="1">
    <citation type="submission" date="2019-01" db="EMBL/GenBank/DDBJ databases">
        <title>Pseudoxanthomonas composti sp. nov., isolated from compost.</title>
        <authorList>
            <person name="Yang G."/>
        </authorList>
    </citation>
    <scope>NUCLEOTIDE SEQUENCE [LARGE SCALE GENOMIC DNA]</scope>
    <source>
        <strain evidence="3 4">GSS15</strain>
    </source>
</reference>
<evidence type="ECO:0000256" key="2">
    <source>
        <dbReference type="HAMAP-Rule" id="MF_00758"/>
    </source>
</evidence>
<keyword evidence="4" id="KW-1185">Reference proteome</keyword>
<dbReference type="NCBIfam" id="NF001266">
    <property type="entry name" value="PRK00228.1-1"/>
    <property type="match status" value="1"/>
</dbReference>
<evidence type="ECO:0000256" key="1">
    <source>
        <dbReference type="ARBA" id="ARBA00009600"/>
    </source>
</evidence>
<dbReference type="PANTHER" id="PTHR30327:SF1">
    <property type="entry name" value="UPF0301 PROTEIN YQGE"/>
    <property type="match status" value="1"/>
</dbReference>
<proteinExistence type="inferred from homology"/>
<dbReference type="OrthoDB" id="9807486at2"/>
<dbReference type="InterPro" id="IPR003774">
    <property type="entry name" value="AlgH-like"/>
</dbReference>
<comment type="similarity">
    <text evidence="1 2">Belongs to the UPF0301 (AlgH) family.</text>
</comment>